<reference evidence="2 3" key="1">
    <citation type="journal article" date="2005" name="Int. J. Syst. Evol. Microbiol.">
        <title>Bacillus litoralis sp. nov., isolated from a tidal flat of the Yellow Sea in Korea.</title>
        <authorList>
            <person name="Yoon J.H."/>
            <person name="Oh T.K."/>
        </authorList>
    </citation>
    <scope>NUCLEOTIDE SEQUENCE [LARGE SCALE GENOMIC DNA]</scope>
    <source>
        <strain evidence="2 3">SW-211</strain>
    </source>
</reference>
<dbReference type="RefSeq" id="WP_146945635.1">
    <property type="nucleotide sequence ID" value="NZ_VOQF01000001.1"/>
</dbReference>
<keyword evidence="1" id="KW-1133">Transmembrane helix</keyword>
<dbReference type="InterPro" id="IPR025441">
    <property type="entry name" value="DUF4181"/>
</dbReference>
<dbReference type="Pfam" id="PF13789">
    <property type="entry name" value="DUF4181"/>
    <property type="match status" value="1"/>
</dbReference>
<keyword evidence="3" id="KW-1185">Reference proteome</keyword>
<evidence type="ECO:0000313" key="2">
    <source>
        <dbReference type="EMBL" id="TXC92773.1"/>
    </source>
</evidence>
<protein>
    <submittedName>
        <fullName evidence="2">DUF4181 domain-containing protein</fullName>
    </submittedName>
</protein>
<name>A0A5C6W615_9BACI</name>
<evidence type="ECO:0000313" key="3">
    <source>
        <dbReference type="Proteomes" id="UP000321363"/>
    </source>
</evidence>
<proteinExistence type="predicted"/>
<feature type="transmembrane region" description="Helical" evidence="1">
    <location>
        <begin position="97"/>
        <end position="118"/>
    </location>
</feature>
<dbReference type="Proteomes" id="UP000321363">
    <property type="component" value="Unassembled WGS sequence"/>
</dbReference>
<accession>A0A5C6W615</accession>
<evidence type="ECO:0000256" key="1">
    <source>
        <dbReference type="SAM" id="Phobius"/>
    </source>
</evidence>
<dbReference type="AlphaFoldDB" id="A0A5C6W615"/>
<feature type="transmembrane region" description="Helical" evidence="1">
    <location>
        <begin position="72"/>
        <end position="91"/>
    </location>
</feature>
<comment type="caution">
    <text evidence="2">The sequence shown here is derived from an EMBL/GenBank/DDBJ whole genome shotgun (WGS) entry which is preliminary data.</text>
</comment>
<keyword evidence="1" id="KW-0812">Transmembrane</keyword>
<dbReference type="EMBL" id="VOQF01000001">
    <property type="protein sequence ID" value="TXC92773.1"/>
    <property type="molecule type" value="Genomic_DNA"/>
</dbReference>
<feature type="transmembrane region" description="Helical" evidence="1">
    <location>
        <begin position="43"/>
        <end position="60"/>
    </location>
</feature>
<organism evidence="2 3">
    <name type="scientific">Metabacillus litoralis</name>
    <dbReference type="NCBI Taxonomy" id="152268"/>
    <lineage>
        <taxon>Bacteria</taxon>
        <taxon>Bacillati</taxon>
        <taxon>Bacillota</taxon>
        <taxon>Bacilli</taxon>
        <taxon>Bacillales</taxon>
        <taxon>Bacillaceae</taxon>
        <taxon>Metabacillus</taxon>
    </lineage>
</organism>
<sequence>MNLVLLLLILVLIIFLTEKLTYKILGVQKKKIAETRGKNIDRWGRGIILVIFLCTLWFVINQDSDTIMKLYWMVYLTFLLGFQAVLEFIFIKDSKQYLGTAIFLILGLIIIYNLDYLFSIMN</sequence>
<gene>
    <name evidence="2" type="ORF">FS935_00805</name>
</gene>
<dbReference type="OrthoDB" id="2626526at2"/>
<keyword evidence="1" id="KW-0472">Membrane</keyword>